<evidence type="ECO:0000256" key="3">
    <source>
        <dbReference type="ARBA" id="ARBA00023002"/>
    </source>
</evidence>
<organism evidence="5 6">
    <name type="scientific">Phascolomyces articulosus</name>
    <dbReference type="NCBI Taxonomy" id="60185"/>
    <lineage>
        <taxon>Eukaryota</taxon>
        <taxon>Fungi</taxon>
        <taxon>Fungi incertae sedis</taxon>
        <taxon>Mucoromycota</taxon>
        <taxon>Mucoromycotina</taxon>
        <taxon>Mucoromycetes</taxon>
        <taxon>Mucorales</taxon>
        <taxon>Lichtheimiaceae</taxon>
        <taxon>Phascolomyces</taxon>
    </lineage>
</organism>
<evidence type="ECO:0000259" key="4">
    <source>
        <dbReference type="Pfam" id="PF00724"/>
    </source>
</evidence>
<dbReference type="Gene3D" id="3.20.20.70">
    <property type="entry name" value="Aldolase class I"/>
    <property type="match status" value="1"/>
</dbReference>
<feature type="domain" description="NADH:flavin oxidoreductase/NADH oxidase N-terminal" evidence="4">
    <location>
        <begin position="3"/>
        <end position="339"/>
    </location>
</feature>
<dbReference type="InterPro" id="IPR045247">
    <property type="entry name" value="Oye-like"/>
</dbReference>
<comment type="similarity">
    <text evidence="2">Belongs to the NADH:flavin oxidoreductase/NADH oxidase family.</text>
</comment>
<dbReference type="Proteomes" id="UP001209540">
    <property type="component" value="Unassembled WGS sequence"/>
</dbReference>
<keyword evidence="6" id="KW-1185">Reference proteome</keyword>
<dbReference type="FunFam" id="3.20.20.70:FF:000059">
    <property type="entry name" value="N-ethylmaleimide reductase, FMN-linked"/>
    <property type="match status" value="1"/>
</dbReference>
<evidence type="ECO:0000256" key="2">
    <source>
        <dbReference type="ARBA" id="ARBA00005979"/>
    </source>
</evidence>
<dbReference type="Pfam" id="PF00724">
    <property type="entry name" value="Oxidored_FMN"/>
    <property type="match status" value="1"/>
</dbReference>
<dbReference type="SUPFAM" id="SSF51395">
    <property type="entry name" value="FMN-linked oxidoreductases"/>
    <property type="match status" value="1"/>
</dbReference>
<gene>
    <name evidence="5" type="ORF">BDA99DRAFT_551849</name>
</gene>
<protein>
    <recommendedName>
        <fullName evidence="4">NADH:flavin oxidoreductase/NADH oxidase N-terminal domain-containing protein</fullName>
    </recommendedName>
</protein>
<sequence length="370" mass="41572">MTLFEPIQVGPFKLQHRVVLAPLTRYRGDKLQAPTDLGIEYYSQRATPGGLLITEGILTSDNTSGYTGVCGLYTDHQVNQWRKVVDAVHDKKGFIFAQLWHLGRAASSIYRINNKDNNIVVGPSPIAARGISGETGEPFEVPHELTIEEIQDLIQEYVTAAKNAIKAGFDGVEILGAFGYLVDQFINSSSNQRTDKYGGSIENRARFPLELVEAVSNAIGVERTSIRLSPWGRNCDVEDETPYETWGYIVKQLNPELAYVSFSEPRDDYLEAADLVNTVEPFRKAWKGRVFISGGGYTSNPHLISKVAEEHPDTLIAVGRAFIANPDLVERLKHQWPLNKYNRDTFYTHGEEGYTDYTFYEPKDQKLTTE</sequence>
<dbReference type="InterPro" id="IPR001155">
    <property type="entry name" value="OxRdtase_FMN_N"/>
</dbReference>
<reference evidence="5" key="2">
    <citation type="submission" date="2023-02" db="EMBL/GenBank/DDBJ databases">
        <authorList>
            <consortium name="DOE Joint Genome Institute"/>
            <person name="Mondo S.J."/>
            <person name="Chang Y."/>
            <person name="Wang Y."/>
            <person name="Ahrendt S."/>
            <person name="Andreopoulos W."/>
            <person name="Barry K."/>
            <person name="Beard J."/>
            <person name="Benny G.L."/>
            <person name="Blankenship S."/>
            <person name="Bonito G."/>
            <person name="Cuomo C."/>
            <person name="Desiro A."/>
            <person name="Gervers K.A."/>
            <person name="Hundley H."/>
            <person name="Kuo A."/>
            <person name="LaButti K."/>
            <person name="Lang B.F."/>
            <person name="Lipzen A."/>
            <person name="O'Donnell K."/>
            <person name="Pangilinan J."/>
            <person name="Reynolds N."/>
            <person name="Sandor L."/>
            <person name="Smith M.W."/>
            <person name="Tsang A."/>
            <person name="Grigoriev I.V."/>
            <person name="Stajich J.E."/>
            <person name="Spatafora J.W."/>
        </authorList>
    </citation>
    <scope>NUCLEOTIDE SEQUENCE</scope>
    <source>
        <strain evidence="5">RSA 2281</strain>
    </source>
</reference>
<dbReference type="CDD" id="cd02933">
    <property type="entry name" value="OYE_like_FMN"/>
    <property type="match status" value="1"/>
</dbReference>
<dbReference type="PANTHER" id="PTHR22893">
    <property type="entry name" value="NADH OXIDOREDUCTASE-RELATED"/>
    <property type="match status" value="1"/>
</dbReference>
<dbReference type="PANTHER" id="PTHR22893:SF91">
    <property type="entry name" value="NADPH DEHYDROGENASE 2-RELATED"/>
    <property type="match status" value="1"/>
</dbReference>
<evidence type="ECO:0000313" key="5">
    <source>
        <dbReference type="EMBL" id="KAI9261522.1"/>
    </source>
</evidence>
<accession>A0AAD5PDN8</accession>
<reference evidence="5" key="1">
    <citation type="journal article" date="2022" name="IScience">
        <title>Evolution of zygomycete secretomes and the origins of terrestrial fungal ecologies.</title>
        <authorList>
            <person name="Chang Y."/>
            <person name="Wang Y."/>
            <person name="Mondo S."/>
            <person name="Ahrendt S."/>
            <person name="Andreopoulos W."/>
            <person name="Barry K."/>
            <person name="Beard J."/>
            <person name="Benny G.L."/>
            <person name="Blankenship S."/>
            <person name="Bonito G."/>
            <person name="Cuomo C."/>
            <person name="Desiro A."/>
            <person name="Gervers K.A."/>
            <person name="Hundley H."/>
            <person name="Kuo A."/>
            <person name="LaButti K."/>
            <person name="Lang B.F."/>
            <person name="Lipzen A."/>
            <person name="O'Donnell K."/>
            <person name="Pangilinan J."/>
            <person name="Reynolds N."/>
            <person name="Sandor L."/>
            <person name="Smith M.E."/>
            <person name="Tsang A."/>
            <person name="Grigoriev I.V."/>
            <person name="Stajich J.E."/>
            <person name="Spatafora J.W."/>
        </authorList>
    </citation>
    <scope>NUCLEOTIDE SEQUENCE</scope>
    <source>
        <strain evidence="5">RSA 2281</strain>
    </source>
</reference>
<dbReference type="InterPro" id="IPR013785">
    <property type="entry name" value="Aldolase_TIM"/>
</dbReference>
<comment type="cofactor">
    <cofactor evidence="1">
        <name>FMN</name>
        <dbReference type="ChEBI" id="CHEBI:58210"/>
    </cofactor>
</comment>
<proteinExistence type="inferred from homology"/>
<dbReference type="AlphaFoldDB" id="A0AAD5PDN8"/>
<dbReference type="GO" id="GO:0016628">
    <property type="term" value="F:oxidoreductase activity, acting on the CH-CH group of donors, NAD or NADP as acceptor"/>
    <property type="evidence" value="ECO:0007669"/>
    <property type="project" value="UniProtKB-ARBA"/>
</dbReference>
<dbReference type="GO" id="GO:0005829">
    <property type="term" value="C:cytosol"/>
    <property type="evidence" value="ECO:0007669"/>
    <property type="project" value="UniProtKB-ARBA"/>
</dbReference>
<dbReference type="GO" id="GO:0010181">
    <property type="term" value="F:FMN binding"/>
    <property type="evidence" value="ECO:0007669"/>
    <property type="project" value="InterPro"/>
</dbReference>
<comment type="caution">
    <text evidence="5">The sequence shown here is derived from an EMBL/GenBank/DDBJ whole genome shotgun (WGS) entry which is preliminary data.</text>
</comment>
<evidence type="ECO:0000256" key="1">
    <source>
        <dbReference type="ARBA" id="ARBA00001917"/>
    </source>
</evidence>
<keyword evidence="3" id="KW-0560">Oxidoreductase</keyword>
<dbReference type="EMBL" id="JAIXMP010000015">
    <property type="protein sequence ID" value="KAI9261522.1"/>
    <property type="molecule type" value="Genomic_DNA"/>
</dbReference>
<evidence type="ECO:0000313" key="6">
    <source>
        <dbReference type="Proteomes" id="UP001209540"/>
    </source>
</evidence>
<name>A0AAD5PDN8_9FUNG</name>